<reference evidence="1 2" key="1">
    <citation type="journal article" date="2015" name="Genome Announc.">
        <title>Complete Genome Sequence of Spiroplasma cantharicola CC-1T (DSM 21588), a Bacterium Isolated from Soldier Beetle (Cantharis carolinus).</title>
        <authorList>
            <person name="Lo W.S."/>
            <person name="Liu P.Y."/>
            <person name="Kuo C.H."/>
        </authorList>
    </citation>
    <scope>NUCLEOTIDE SEQUENCE [LARGE SCALE GENOMIC DNA]</scope>
    <source>
        <strain evidence="1 2">CC-1</strain>
    </source>
</reference>
<dbReference type="Proteomes" id="UP000063919">
    <property type="component" value="Chromosome"/>
</dbReference>
<evidence type="ECO:0000313" key="2">
    <source>
        <dbReference type="Proteomes" id="UP000063919"/>
    </source>
</evidence>
<sequence length="112" mass="13205">MKAVILNCSKTYNDSMSRDEVYNIAKGCWTAKMQIISDVNLVLVVANKKVVCVFKPKEWLLCNCSNQTKSKIHFTVTDLNEERDNHYLNKKLLMHFQNPVKYFNEEDEIWEK</sequence>
<proteinExistence type="predicted"/>
<organism evidence="1 2">
    <name type="scientific">Spiroplasma cantharicola</name>
    <dbReference type="NCBI Taxonomy" id="362837"/>
    <lineage>
        <taxon>Bacteria</taxon>
        <taxon>Bacillati</taxon>
        <taxon>Mycoplasmatota</taxon>
        <taxon>Mollicutes</taxon>
        <taxon>Entomoplasmatales</taxon>
        <taxon>Spiroplasmataceae</taxon>
        <taxon>Spiroplasma</taxon>
    </lineage>
</organism>
<keyword evidence="2" id="KW-1185">Reference proteome</keyword>
<gene>
    <name evidence="1" type="ORF">SCANT_v1c04270</name>
</gene>
<name>A0A0M4JSH4_9MOLU</name>
<dbReference type="EMBL" id="CP012622">
    <property type="protein sequence ID" value="ALD66333.1"/>
    <property type="molecule type" value="Genomic_DNA"/>
</dbReference>
<dbReference type="KEGG" id="scj:SCANT_v1c04270"/>
<protein>
    <submittedName>
        <fullName evidence="1">Uncharacterized protein</fullName>
    </submittedName>
</protein>
<evidence type="ECO:0000313" key="1">
    <source>
        <dbReference type="EMBL" id="ALD66333.1"/>
    </source>
</evidence>
<dbReference type="AlphaFoldDB" id="A0A0M4JSH4"/>
<dbReference type="PATRIC" id="fig|362837.3.peg.434"/>
<dbReference type="RefSeq" id="WP_053946094.1">
    <property type="nucleotide sequence ID" value="NZ_CP012622.1"/>
</dbReference>
<accession>A0A0M4JSH4</accession>